<comment type="similarity">
    <text evidence="2 9">Belongs to the SLX4 family.</text>
</comment>
<keyword evidence="11" id="KW-0540">Nuclease</keyword>
<dbReference type="InterPro" id="IPR027784">
    <property type="entry name" value="Slx4_ascomycetes"/>
</dbReference>
<keyword evidence="7 9" id="KW-0539">Nucleus</keyword>
<feature type="region of interest" description="Disordered" evidence="10">
    <location>
        <begin position="642"/>
        <end position="776"/>
    </location>
</feature>
<gene>
    <name evidence="9" type="primary">SLX4</name>
    <name evidence="11" type="ORF">FLONG3_9483</name>
</gene>
<comment type="subcellular location">
    <subcellularLocation>
        <location evidence="1 9">Nucleus</location>
    </subcellularLocation>
</comment>
<keyword evidence="3 9" id="KW-0597">Phosphoprotein</keyword>
<dbReference type="GO" id="GO:0033557">
    <property type="term" value="C:Slx1-Slx4 complex"/>
    <property type="evidence" value="ECO:0007669"/>
    <property type="project" value="UniProtKB-UniRule"/>
</dbReference>
<feature type="compositionally biased region" description="Low complexity" evidence="10">
    <location>
        <begin position="713"/>
        <end position="740"/>
    </location>
</feature>
<keyword evidence="5 9" id="KW-0233">DNA recombination</keyword>
<evidence type="ECO:0000313" key="11">
    <source>
        <dbReference type="EMBL" id="RGP64614.1"/>
    </source>
</evidence>
<dbReference type="STRING" id="694270.A0A395RX70"/>
<dbReference type="Proteomes" id="UP000266234">
    <property type="component" value="Unassembled WGS sequence"/>
</dbReference>
<feature type="compositionally biased region" description="Basic residues" evidence="10">
    <location>
        <begin position="372"/>
        <end position="391"/>
    </location>
</feature>
<feature type="compositionally biased region" description="Basic residues" evidence="10">
    <location>
        <begin position="315"/>
        <end position="325"/>
    </location>
</feature>
<sequence length="891" mass="96262">MVSPDVPRLSPFSDRGRQPLHVNSSSPDLPPLRDVLAAEDHNELQRRNGDETTIVPMNGTPGFVSARHMYSSESTLKVTSAPLSGISVTPAEHNAATDSAAEIPTNGGFMTADSAISNQQDDDIVVVKITGKSSRKPRQPKVPKPAAPKRTKSNLSAKSQASKASVGDKVNDDTEVKSKAKKKRTGTMSSHFPPAEEPGALEKLDKVDVNEPLHLEQAPARRLDWTPPAQKTVVNIDSDSSAFKTLGSSEADQPLPIFRNLVGGYACPEEPLESACRTAQTSDEDTSFLKKRKRIELLTTKGASPSVAEPEKSPTKRPPKKKKPRTITELATAAYRVPSQPDPEPVNPSILDHFSTINNDAGSATDAQPKNPKNKSKQRHKTTKAPKKKAAPKPVLLSPSAALAQVANQDFVFGTSSQLAREESPTVLRDLQAALRQSTQNDDIGFAIPIHSDGIEPQQQRSKLWDAAARDAEGALFDVEVINLADDTSLLPEEGDGTNPFGYNAAGDESIIMIESHAPDVPNPSIELPKILASPGERAMHASEGGSPYFSDSEISVSTNIGPPGPEHNKVIDVTLATPKEGINTLPALPPQPSRPNYEGFTDLRLAKEIKKFGFKPIKRRSAMIALLDQCWQSKARMGQASFHATAQTPSAAPKTTKATKTKTSPKVAKSPPKARGRPRRNSPSASEPQEPPPSAQPPETPKRRPGRPRKNSLSSSPDITSPSKRKSASPSRRNLPSSSRRGKASQTSVIEIPDSEDNGSDFASSPQSDPRQTFSSPAQLDMSITTNEGAESVLAVTQTEEEVAVFEHITNAVKSAPRTTDPQAPSWNEKILLYEPIILEDFATWLNTGELSRVGYDGEVNPNDVKKWCESKSVCCVARVSLRGKERKRF</sequence>
<dbReference type="CDD" id="cd22999">
    <property type="entry name" value="SAP_SLX4"/>
    <property type="match status" value="1"/>
</dbReference>
<keyword evidence="12" id="KW-1185">Reference proteome</keyword>
<dbReference type="GO" id="GO:0017108">
    <property type="term" value="F:5'-flap endonuclease activity"/>
    <property type="evidence" value="ECO:0007669"/>
    <property type="project" value="InterPro"/>
</dbReference>
<evidence type="ECO:0000256" key="3">
    <source>
        <dbReference type="ARBA" id="ARBA00022553"/>
    </source>
</evidence>
<accession>A0A395RX70</accession>
<protein>
    <recommendedName>
        <fullName evidence="8 9">Structure-specific endonuclease subunit SLX4</fullName>
    </recommendedName>
</protein>
<feature type="compositionally biased region" description="Low complexity" evidence="10">
    <location>
        <begin position="645"/>
        <end position="672"/>
    </location>
</feature>
<evidence type="ECO:0000313" key="12">
    <source>
        <dbReference type="Proteomes" id="UP000266234"/>
    </source>
</evidence>
<evidence type="ECO:0000256" key="10">
    <source>
        <dbReference type="SAM" id="MobiDB-lite"/>
    </source>
</evidence>
<comment type="PTM">
    <text evidence="9">Phosphorylated in response to DNA damage.</text>
</comment>
<feature type="region of interest" description="Disordered" evidence="10">
    <location>
        <begin position="276"/>
        <end position="394"/>
    </location>
</feature>
<dbReference type="Pfam" id="PF09494">
    <property type="entry name" value="Slx4"/>
    <property type="match status" value="1"/>
</dbReference>
<feature type="region of interest" description="Disordered" evidence="10">
    <location>
        <begin position="130"/>
        <end position="202"/>
    </location>
</feature>
<evidence type="ECO:0000256" key="1">
    <source>
        <dbReference type="ARBA" id="ARBA00004123"/>
    </source>
</evidence>
<comment type="function">
    <text evidence="9">Regulatory subunit of the SLX1-SLX4 structure-specific endonuclease that resolves DNA secondary structures generated during DNA repair and recombination. Has endonuclease activity towards branched DNA substrates, introducing single-strand cuts in duplex DNA close to junctions with ss-DNA.</text>
</comment>
<dbReference type="GO" id="GO:0006281">
    <property type="term" value="P:DNA repair"/>
    <property type="evidence" value="ECO:0007669"/>
    <property type="project" value="UniProtKB-UniRule"/>
</dbReference>
<evidence type="ECO:0000256" key="7">
    <source>
        <dbReference type="ARBA" id="ARBA00023242"/>
    </source>
</evidence>
<keyword evidence="11" id="KW-0378">Hydrolase</keyword>
<dbReference type="AlphaFoldDB" id="A0A395RX70"/>
<reference evidence="11 12" key="1">
    <citation type="journal article" date="2018" name="PLoS Pathog.">
        <title>Evolution of structural diversity of trichothecenes, a family of toxins produced by plant pathogenic and entomopathogenic fungi.</title>
        <authorList>
            <person name="Proctor R.H."/>
            <person name="McCormick S.P."/>
            <person name="Kim H.S."/>
            <person name="Cardoza R.E."/>
            <person name="Stanley A.M."/>
            <person name="Lindo L."/>
            <person name="Kelly A."/>
            <person name="Brown D.W."/>
            <person name="Lee T."/>
            <person name="Vaughan M.M."/>
            <person name="Alexander N.J."/>
            <person name="Busman M."/>
            <person name="Gutierrez S."/>
        </authorList>
    </citation>
    <scope>NUCLEOTIDE SEQUENCE [LARGE SCALE GENOMIC DNA]</scope>
    <source>
        <strain evidence="11 12">NRRL 20695</strain>
    </source>
</reference>
<dbReference type="GO" id="GO:0006260">
    <property type="term" value="P:DNA replication"/>
    <property type="evidence" value="ECO:0007669"/>
    <property type="project" value="InterPro"/>
</dbReference>
<keyword evidence="4 9" id="KW-0227">DNA damage</keyword>
<feature type="compositionally biased region" description="Polar residues" evidence="10">
    <location>
        <begin position="762"/>
        <end position="776"/>
    </location>
</feature>
<evidence type="ECO:0000256" key="5">
    <source>
        <dbReference type="ARBA" id="ARBA00023172"/>
    </source>
</evidence>
<dbReference type="InterPro" id="IPR018574">
    <property type="entry name" value="Structure-sp_endonuc_su_Slx4"/>
</dbReference>
<keyword evidence="11" id="KW-0255">Endonuclease</keyword>
<feature type="compositionally biased region" description="Polar residues" evidence="10">
    <location>
        <begin position="153"/>
        <end position="163"/>
    </location>
</feature>
<dbReference type="OrthoDB" id="5349119at2759"/>
<name>A0A395RX70_9HYPO</name>
<evidence type="ECO:0000256" key="4">
    <source>
        <dbReference type="ARBA" id="ARBA00022763"/>
    </source>
</evidence>
<feature type="compositionally biased region" description="Basic and acidic residues" evidence="10">
    <location>
        <begin position="169"/>
        <end position="178"/>
    </location>
</feature>
<evidence type="ECO:0000256" key="2">
    <source>
        <dbReference type="ARBA" id="ARBA00006661"/>
    </source>
</evidence>
<dbReference type="HAMAP" id="MF_03110">
    <property type="entry name" value="Endonuc_su_Slx4"/>
    <property type="match status" value="1"/>
</dbReference>
<keyword evidence="6 9" id="KW-0234">DNA repair</keyword>
<feature type="compositionally biased region" description="Pro residues" evidence="10">
    <location>
        <begin position="690"/>
        <end position="700"/>
    </location>
</feature>
<comment type="subunit">
    <text evidence="9">Forms a heterodimer with SLX1.</text>
</comment>
<organism evidence="11 12">
    <name type="scientific">Fusarium longipes</name>
    <dbReference type="NCBI Taxonomy" id="694270"/>
    <lineage>
        <taxon>Eukaryota</taxon>
        <taxon>Fungi</taxon>
        <taxon>Dikarya</taxon>
        <taxon>Ascomycota</taxon>
        <taxon>Pezizomycotina</taxon>
        <taxon>Sordariomycetes</taxon>
        <taxon>Hypocreomycetidae</taxon>
        <taxon>Hypocreales</taxon>
        <taxon>Nectriaceae</taxon>
        <taxon>Fusarium</taxon>
    </lineage>
</organism>
<evidence type="ECO:0000256" key="8">
    <source>
        <dbReference type="ARBA" id="ARBA00029496"/>
    </source>
</evidence>
<evidence type="ECO:0000256" key="9">
    <source>
        <dbReference type="HAMAP-Rule" id="MF_03110"/>
    </source>
</evidence>
<dbReference type="GO" id="GO:0006310">
    <property type="term" value="P:DNA recombination"/>
    <property type="evidence" value="ECO:0007669"/>
    <property type="project" value="UniProtKB-UniRule"/>
</dbReference>
<feature type="compositionally biased region" description="Basic residues" evidence="10">
    <location>
        <begin position="133"/>
        <end position="152"/>
    </location>
</feature>
<dbReference type="EMBL" id="PXOG01000250">
    <property type="protein sequence ID" value="RGP64614.1"/>
    <property type="molecule type" value="Genomic_DNA"/>
</dbReference>
<comment type="caution">
    <text evidence="11">The sequence shown here is derived from an EMBL/GenBank/DDBJ whole genome shotgun (WGS) entry which is preliminary data.</text>
</comment>
<proteinExistence type="inferred from homology"/>
<feature type="region of interest" description="Disordered" evidence="10">
    <location>
        <begin position="1"/>
        <end position="32"/>
    </location>
</feature>
<feature type="compositionally biased region" description="Polar residues" evidence="10">
    <location>
        <begin position="355"/>
        <end position="368"/>
    </location>
</feature>
<evidence type="ECO:0000256" key="6">
    <source>
        <dbReference type="ARBA" id="ARBA00023204"/>
    </source>
</evidence>